<evidence type="ECO:0000256" key="4">
    <source>
        <dbReference type="ARBA" id="ARBA00022475"/>
    </source>
</evidence>
<evidence type="ECO:0000256" key="1">
    <source>
        <dbReference type="ARBA" id="ARBA00004651"/>
    </source>
</evidence>
<evidence type="ECO:0000313" key="10">
    <source>
        <dbReference type="Proteomes" id="UP000185628"/>
    </source>
</evidence>
<dbReference type="PANTHER" id="PTHR30472:SF24">
    <property type="entry name" value="FERRIC ENTEROBACTIN TRANSPORT SYSTEM PERMEASE PROTEIN FEPG"/>
    <property type="match status" value="1"/>
</dbReference>
<dbReference type="GO" id="GO:0005886">
    <property type="term" value="C:plasma membrane"/>
    <property type="evidence" value="ECO:0007669"/>
    <property type="project" value="UniProtKB-SubCell"/>
</dbReference>
<dbReference type="PANTHER" id="PTHR30472">
    <property type="entry name" value="FERRIC ENTEROBACTIN TRANSPORT SYSTEM PERMEASE PROTEIN"/>
    <property type="match status" value="1"/>
</dbReference>
<feature type="transmembrane region" description="Helical" evidence="8">
    <location>
        <begin position="99"/>
        <end position="122"/>
    </location>
</feature>
<keyword evidence="3" id="KW-0813">Transport</keyword>
<evidence type="ECO:0000256" key="3">
    <source>
        <dbReference type="ARBA" id="ARBA00022448"/>
    </source>
</evidence>
<feature type="transmembrane region" description="Helical" evidence="8">
    <location>
        <begin position="232"/>
        <end position="252"/>
    </location>
</feature>
<feature type="transmembrane region" description="Helical" evidence="8">
    <location>
        <begin position="208"/>
        <end position="226"/>
    </location>
</feature>
<keyword evidence="4" id="KW-1003">Cell membrane</keyword>
<keyword evidence="5 8" id="KW-0812">Transmembrane</keyword>
<evidence type="ECO:0000256" key="2">
    <source>
        <dbReference type="ARBA" id="ARBA00007935"/>
    </source>
</evidence>
<reference evidence="10" key="1">
    <citation type="submission" date="2016-12" db="EMBL/GenBank/DDBJ databases">
        <authorList>
            <person name="Meng X."/>
        </authorList>
    </citation>
    <scope>NUCLEOTIDE SEQUENCE [LARGE SCALE GENOMIC DNA]</scope>
    <source>
        <strain evidence="10">DSM 19116</strain>
    </source>
</reference>
<feature type="transmembrane region" description="Helical" evidence="8">
    <location>
        <begin position="42"/>
        <end position="61"/>
    </location>
</feature>
<keyword evidence="7 8" id="KW-0472">Membrane</keyword>
<dbReference type="GO" id="GO:0033214">
    <property type="term" value="P:siderophore-iron import into cell"/>
    <property type="evidence" value="ECO:0007669"/>
    <property type="project" value="TreeGrafter"/>
</dbReference>
<dbReference type="AlphaFoldDB" id="A0A1Q5Q4X6"/>
<gene>
    <name evidence="9" type="ORF">BSZ39_01790</name>
</gene>
<dbReference type="InterPro" id="IPR000522">
    <property type="entry name" value="ABC_transptr_permease_BtuC"/>
</dbReference>
<evidence type="ECO:0000256" key="6">
    <source>
        <dbReference type="ARBA" id="ARBA00022989"/>
    </source>
</evidence>
<dbReference type="Pfam" id="PF01032">
    <property type="entry name" value="FecCD"/>
    <property type="match status" value="1"/>
</dbReference>
<evidence type="ECO:0000256" key="7">
    <source>
        <dbReference type="ARBA" id="ARBA00023136"/>
    </source>
</evidence>
<evidence type="ECO:0000256" key="8">
    <source>
        <dbReference type="SAM" id="Phobius"/>
    </source>
</evidence>
<feature type="transmembrane region" description="Helical" evidence="8">
    <location>
        <begin position="134"/>
        <end position="155"/>
    </location>
</feature>
<evidence type="ECO:0000256" key="5">
    <source>
        <dbReference type="ARBA" id="ARBA00022692"/>
    </source>
</evidence>
<comment type="subcellular location">
    <subcellularLocation>
        <location evidence="1">Cell membrane</location>
        <topology evidence="1">Multi-pass membrane protein</topology>
    </subcellularLocation>
</comment>
<feature type="transmembrane region" description="Helical" evidence="8">
    <location>
        <begin position="175"/>
        <end position="196"/>
    </location>
</feature>
<name>A0A1Q5Q4X6_9ACTO</name>
<organism evidence="9 10">
    <name type="scientific">Bowdeniella nasicola</name>
    <dbReference type="NCBI Taxonomy" id="208480"/>
    <lineage>
        <taxon>Bacteria</taxon>
        <taxon>Bacillati</taxon>
        <taxon>Actinomycetota</taxon>
        <taxon>Actinomycetes</taxon>
        <taxon>Actinomycetales</taxon>
        <taxon>Actinomycetaceae</taxon>
        <taxon>Bowdeniella</taxon>
    </lineage>
</organism>
<protein>
    <submittedName>
        <fullName evidence="9">Iron ABC transporter permease</fullName>
    </submittedName>
</protein>
<dbReference type="InterPro" id="IPR037294">
    <property type="entry name" value="ABC_BtuC-like"/>
</dbReference>
<dbReference type="Proteomes" id="UP000185628">
    <property type="component" value="Unassembled WGS sequence"/>
</dbReference>
<feature type="transmembrane region" description="Helical" evidence="8">
    <location>
        <begin position="293"/>
        <end position="311"/>
    </location>
</feature>
<feature type="transmembrane region" description="Helical" evidence="8">
    <location>
        <begin position="264"/>
        <end position="287"/>
    </location>
</feature>
<comment type="caution">
    <text evidence="9">The sequence shown here is derived from an EMBL/GenBank/DDBJ whole genome shotgun (WGS) entry which is preliminary data.</text>
</comment>
<comment type="similarity">
    <text evidence="2">Belongs to the binding-protein-dependent transport system permease family. FecCD subfamily.</text>
</comment>
<proteinExistence type="inferred from homology"/>
<accession>A0A1Q5Q4X6</accession>
<dbReference type="Gene3D" id="1.10.3470.10">
    <property type="entry name" value="ABC transporter involved in vitamin B12 uptake, BtuC"/>
    <property type="match status" value="1"/>
</dbReference>
<dbReference type="EMBL" id="MQVR01000006">
    <property type="protein sequence ID" value="OKL54874.1"/>
    <property type="molecule type" value="Genomic_DNA"/>
</dbReference>
<sequence length="320" mass="31607">MLACAVPLVVLAALIAWRVATLSYPANAPELAAEIRSVLADRLAAAVLIGAVLGISGVLLRSATRNPLADAEITGVNSGAAFGAVAATSLLGARGGAALLPGALIGATCAVTLTLVFSLRGANRAGSALAIQKLVLLGIAISALFSALTSITLVLDEAQLATVLSWLSGKLGGVRMADLIPTLLAALLIVPAVVIGARRLDALAADDAVTSAVGANPGAVRLFAVASAVGLVAPAVAAAGPVGFLGLMSAALAHRVVGNRHRYLLIVAACTGAGVLLAADTIAQALWAPAETPVGIVTALAGVPVLLWGIGHLRAKRVSA</sequence>
<dbReference type="SUPFAM" id="SSF81345">
    <property type="entry name" value="ABC transporter involved in vitamin B12 uptake, BtuC"/>
    <property type="match status" value="1"/>
</dbReference>
<feature type="transmembrane region" description="Helical" evidence="8">
    <location>
        <begin position="73"/>
        <end position="93"/>
    </location>
</feature>
<keyword evidence="10" id="KW-1185">Reference proteome</keyword>
<keyword evidence="6 8" id="KW-1133">Transmembrane helix</keyword>
<evidence type="ECO:0000313" key="9">
    <source>
        <dbReference type="EMBL" id="OKL54874.1"/>
    </source>
</evidence>
<dbReference type="CDD" id="cd06550">
    <property type="entry name" value="TM_ABC_iron-siderophores_like"/>
    <property type="match status" value="1"/>
</dbReference>
<dbReference type="GO" id="GO:0022857">
    <property type="term" value="F:transmembrane transporter activity"/>
    <property type="evidence" value="ECO:0007669"/>
    <property type="project" value="InterPro"/>
</dbReference>